<dbReference type="Pfam" id="PF00202">
    <property type="entry name" value="Aminotran_3"/>
    <property type="match status" value="1"/>
</dbReference>
<proteinExistence type="inferred from homology"/>
<dbReference type="Proteomes" id="UP000064912">
    <property type="component" value="Chromosome"/>
</dbReference>
<comment type="similarity">
    <text evidence="1">Belongs to the class-III pyridoxal-phosphate-dependent aminotransferase family.</text>
</comment>
<reference evidence="2 3" key="1">
    <citation type="submission" date="2015-02" db="EMBL/GenBank/DDBJ databases">
        <title>Genome sequene of Rhodovulum sulfidophilum DSM 2351.</title>
        <authorList>
            <person name="Nagao N."/>
        </authorList>
    </citation>
    <scope>NUCLEOTIDE SEQUENCE [LARGE SCALE GENOMIC DNA]</scope>
    <source>
        <strain evidence="2 3">DSM 2351</strain>
    </source>
</reference>
<protein>
    <submittedName>
        <fullName evidence="2">Aminotransferase class III</fullName>
    </submittedName>
</protein>
<dbReference type="EMBL" id="AP014800">
    <property type="protein sequence ID" value="BAQ69807.1"/>
    <property type="molecule type" value="Genomic_DNA"/>
</dbReference>
<dbReference type="InterPro" id="IPR015421">
    <property type="entry name" value="PyrdxlP-dep_Trfase_major"/>
</dbReference>
<dbReference type="AlphaFoldDB" id="A0A0D6B3Z6"/>
<keyword evidence="2" id="KW-0032">Aminotransferase</keyword>
<keyword evidence="2" id="KW-0808">Transferase</keyword>
<dbReference type="PATRIC" id="fig|35806.4.peg.2738"/>
<name>A0A0D6B3Z6_RHOSU</name>
<sequence length="154" mass="16311">MIETSLIAPCVAYSGRAEGEAARGQRITDELETGIERPGSETVMAFVAEPVPGATPGAVPTVPGYFRLIRMICDRHGGLPILDKGICGMGRTGTLFACNQDGIAPDIAAIAKGLGAGSQPVGAMLRTASHRSGQWHLLARTHIWAIRPPPRWRS</sequence>
<dbReference type="Gene3D" id="3.40.640.10">
    <property type="entry name" value="Type I PLP-dependent aspartate aminotransferase-like (Major domain)"/>
    <property type="match status" value="1"/>
</dbReference>
<dbReference type="PANTHER" id="PTHR43094">
    <property type="entry name" value="AMINOTRANSFERASE"/>
    <property type="match status" value="1"/>
</dbReference>
<dbReference type="GO" id="GO:0030170">
    <property type="term" value="F:pyridoxal phosphate binding"/>
    <property type="evidence" value="ECO:0007669"/>
    <property type="project" value="InterPro"/>
</dbReference>
<organism evidence="2 3">
    <name type="scientific">Rhodovulum sulfidophilum</name>
    <name type="common">Rhodobacter sulfidophilus</name>
    <dbReference type="NCBI Taxonomy" id="35806"/>
    <lineage>
        <taxon>Bacteria</taxon>
        <taxon>Pseudomonadati</taxon>
        <taxon>Pseudomonadota</taxon>
        <taxon>Alphaproteobacteria</taxon>
        <taxon>Rhodobacterales</taxon>
        <taxon>Paracoccaceae</taxon>
        <taxon>Rhodovulum</taxon>
    </lineage>
</organism>
<dbReference type="InterPro" id="IPR005814">
    <property type="entry name" value="Aminotrans_3"/>
</dbReference>
<dbReference type="PANTHER" id="PTHR43094:SF1">
    <property type="entry name" value="AMINOTRANSFERASE CLASS-III"/>
    <property type="match status" value="1"/>
</dbReference>
<dbReference type="InterPro" id="IPR015424">
    <property type="entry name" value="PyrdxlP-dep_Trfase"/>
</dbReference>
<evidence type="ECO:0000256" key="1">
    <source>
        <dbReference type="ARBA" id="ARBA00008954"/>
    </source>
</evidence>
<gene>
    <name evidence="2" type="ORF">NHU_02659</name>
</gene>
<evidence type="ECO:0000313" key="2">
    <source>
        <dbReference type="EMBL" id="BAQ69807.1"/>
    </source>
</evidence>
<dbReference type="GO" id="GO:0008483">
    <property type="term" value="F:transaminase activity"/>
    <property type="evidence" value="ECO:0007669"/>
    <property type="project" value="UniProtKB-KW"/>
</dbReference>
<dbReference type="KEGG" id="rsu:NHU_02659"/>
<accession>A0A0D6B3Z6</accession>
<evidence type="ECO:0000313" key="3">
    <source>
        <dbReference type="Proteomes" id="UP000064912"/>
    </source>
</evidence>
<dbReference type="SUPFAM" id="SSF53383">
    <property type="entry name" value="PLP-dependent transferases"/>
    <property type="match status" value="1"/>
</dbReference>
<dbReference type="GO" id="GO:0005829">
    <property type="term" value="C:cytosol"/>
    <property type="evidence" value="ECO:0007669"/>
    <property type="project" value="TreeGrafter"/>
</dbReference>